<evidence type="ECO:0000259" key="1">
    <source>
        <dbReference type="PROSITE" id="PS50994"/>
    </source>
</evidence>
<protein>
    <submittedName>
        <fullName evidence="2">Transposase</fullName>
    </submittedName>
</protein>
<evidence type="ECO:0000313" key="3">
    <source>
        <dbReference type="Proteomes" id="UP000612855"/>
    </source>
</evidence>
<accession>A0A917EKI6</accession>
<proteinExistence type="predicted"/>
<sequence length="643" mass="72535">MTVVQKVDGRHLRLDGEIYRVIGRVSGRPAVCIELGGHQSEITLEEFHDAISRGDVSDGQEPEFEGRVLGPEEKVEAAYRKRLLELVETFQSEGMKWPEVIEQAQKQLKLDERFATYAANMPSVRAIQTLRKRVHLKGHIGLVDGRSANSGNFDRRHDDLFEEIVLDIIEEHFLRSDAVTLTFVANTARAKYAKEFVGKESEAKACGRKSVEAIIRDYVVHEDALKSRMGAKAARPLLRQAGRFQKIDYAFDRLEIDSTQADIFVVYEGNLVRPWVTIVVDAATGFIVGLVVSLAPPTGASTVAALFEAMTGPDNAFFDLHGIQNRVRVKGNPLTVVADQGSENGGDIIKRLLEVTGVELQKNTPGHPEKKPFVERAMRTLKTYVTQLDGTTQTQLMPAQTRTAKAINEACLTFEEFATMLQRWRFDIYGRLPRRSVQSPLRRSESPTESWKRLLTLAHVPEPLSRNELIQMFYCIREKRCLFHYGIEVGRVQYWSWDLAQIHRNNPNTVQLEVWTNPGDIRTVIVVHPDTGKAITVPCKDPEMPPLTSAERDRILAANRRKPEDYFSAHEALAALVGGLHHAPRKKKSKMAKAGEEARRVHRDKEIVRKSSTRVVQDKPIEPAVAMLPVQIPTKRNKITMRG</sequence>
<organism evidence="2 3">
    <name type="scientific">Primorskyibacter flagellatus</name>
    <dbReference type="NCBI Taxonomy" id="1387277"/>
    <lineage>
        <taxon>Bacteria</taxon>
        <taxon>Pseudomonadati</taxon>
        <taxon>Pseudomonadota</taxon>
        <taxon>Alphaproteobacteria</taxon>
        <taxon>Rhodobacterales</taxon>
        <taxon>Roseobacteraceae</taxon>
        <taxon>Primorskyibacter</taxon>
    </lineage>
</organism>
<dbReference type="Gene3D" id="3.30.420.10">
    <property type="entry name" value="Ribonuclease H-like superfamily/Ribonuclease H"/>
    <property type="match status" value="1"/>
</dbReference>
<dbReference type="InterPro" id="IPR036397">
    <property type="entry name" value="RNaseH_sf"/>
</dbReference>
<comment type="caution">
    <text evidence="2">The sequence shown here is derived from an EMBL/GenBank/DDBJ whole genome shotgun (WGS) entry which is preliminary data.</text>
</comment>
<name>A0A917EKI6_9RHOB</name>
<dbReference type="RefSeq" id="WP_188479467.1">
    <property type="nucleotide sequence ID" value="NZ_BMFJ01000002.1"/>
</dbReference>
<dbReference type="InterPro" id="IPR012337">
    <property type="entry name" value="RNaseH-like_sf"/>
</dbReference>
<dbReference type="SUPFAM" id="SSF53098">
    <property type="entry name" value="Ribonuclease H-like"/>
    <property type="match status" value="1"/>
</dbReference>
<dbReference type="PROSITE" id="PS50994">
    <property type="entry name" value="INTEGRASE"/>
    <property type="match status" value="1"/>
</dbReference>
<dbReference type="EMBL" id="BMFJ01000002">
    <property type="protein sequence ID" value="GGE47883.1"/>
    <property type="molecule type" value="Genomic_DNA"/>
</dbReference>
<dbReference type="InterPro" id="IPR001584">
    <property type="entry name" value="Integrase_cat-core"/>
</dbReference>
<dbReference type="AlphaFoldDB" id="A0A917EKI6"/>
<reference evidence="3" key="1">
    <citation type="journal article" date="2019" name="Int. J. Syst. Evol. Microbiol.">
        <title>The Global Catalogue of Microorganisms (GCM) 10K type strain sequencing project: providing services to taxonomists for standard genome sequencing and annotation.</title>
        <authorList>
            <consortium name="The Broad Institute Genomics Platform"/>
            <consortium name="The Broad Institute Genome Sequencing Center for Infectious Disease"/>
            <person name="Wu L."/>
            <person name="Ma J."/>
        </authorList>
    </citation>
    <scope>NUCLEOTIDE SEQUENCE [LARGE SCALE GENOMIC DNA]</scope>
    <source>
        <strain evidence="3">CGMCC 1.12664</strain>
    </source>
</reference>
<dbReference type="GO" id="GO:0015074">
    <property type="term" value="P:DNA integration"/>
    <property type="evidence" value="ECO:0007669"/>
    <property type="project" value="InterPro"/>
</dbReference>
<dbReference type="GO" id="GO:0003676">
    <property type="term" value="F:nucleic acid binding"/>
    <property type="evidence" value="ECO:0007669"/>
    <property type="project" value="InterPro"/>
</dbReference>
<dbReference type="Proteomes" id="UP000612855">
    <property type="component" value="Unassembled WGS sequence"/>
</dbReference>
<feature type="domain" description="Integrase catalytic" evidence="1">
    <location>
        <begin position="232"/>
        <end position="441"/>
    </location>
</feature>
<evidence type="ECO:0000313" key="2">
    <source>
        <dbReference type="EMBL" id="GGE47883.1"/>
    </source>
</evidence>
<gene>
    <name evidence="2" type="ORF">GCM10011360_38820</name>
</gene>
<keyword evidence="3" id="KW-1185">Reference proteome</keyword>